<dbReference type="GO" id="GO:0016887">
    <property type="term" value="F:ATP hydrolysis activity"/>
    <property type="evidence" value="ECO:0007669"/>
    <property type="project" value="InterPro"/>
</dbReference>
<accession>A0A9Q4B3A1</accession>
<evidence type="ECO:0000256" key="2">
    <source>
        <dbReference type="ARBA" id="ARBA00022448"/>
    </source>
</evidence>
<dbReference type="InterPro" id="IPR003593">
    <property type="entry name" value="AAA+_ATPase"/>
</dbReference>
<dbReference type="AlphaFoldDB" id="A0A9Q4B3A1"/>
<keyword evidence="3" id="KW-0547">Nucleotide-binding</keyword>
<dbReference type="SUPFAM" id="SSF52540">
    <property type="entry name" value="P-loop containing nucleoside triphosphate hydrolases"/>
    <property type="match status" value="1"/>
</dbReference>
<dbReference type="Gene3D" id="3.40.50.300">
    <property type="entry name" value="P-loop containing nucleotide triphosphate hydrolases"/>
    <property type="match status" value="1"/>
</dbReference>
<dbReference type="InterPro" id="IPR027417">
    <property type="entry name" value="P-loop_NTPase"/>
</dbReference>
<dbReference type="InterPro" id="IPR017871">
    <property type="entry name" value="ABC_transporter-like_CS"/>
</dbReference>
<dbReference type="RefSeq" id="WP_257821953.1">
    <property type="nucleotide sequence ID" value="NZ_JABXYM010000001.1"/>
</dbReference>
<evidence type="ECO:0000313" key="6">
    <source>
        <dbReference type="EMBL" id="MCR6097544.1"/>
    </source>
</evidence>
<evidence type="ECO:0000256" key="4">
    <source>
        <dbReference type="ARBA" id="ARBA00022840"/>
    </source>
</evidence>
<organism evidence="6 7">
    <name type="scientific">Salipaludibacillus agaradhaerens</name>
    <name type="common">Bacillus agaradhaerens</name>
    <dbReference type="NCBI Taxonomy" id="76935"/>
    <lineage>
        <taxon>Bacteria</taxon>
        <taxon>Bacillati</taxon>
        <taxon>Bacillota</taxon>
        <taxon>Bacilli</taxon>
        <taxon>Bacillales</taxon>
        <taxon>Bacillaceae</taxon>
    </lineage>
</organism>
<proteinExistence type="inferred from homology"/>
<dbReference type="PANTHER" id="PTHR43335">
    <property type="entry name" value="ABC TRANSPORTER, ATP-BINDING PROTEIN"/>
    <property type="match status" value="1"/>
</dbReference>
<feature type="domain" description="ABC transporter" evidence="5">
    <location>
        <begin position="6"/>
        <end position="235"/>
    </location>
</feature>
<dbReference type="SMART" id="SM00382">
    <property type="entry name" value="AAA"/>
    <property type="match status" value="1"/>
</dbReference>
<keyword evidence="2" id="KW-0813">Transport</keyword>
<comment type="caution">
    <text evidence="6">The sequence shown here is derived from an EMBL/GenBank/DDBJ whole genome shotgun (WGS) entry which is preliminary data.</text>
</comment>
<dbReference type="Proteomes" id="UP001057753">
    <property type="component" value="Unassembled WGS sequence"/>
</dbReference>
<dbReference type="InterPro" id="IPR003439">
    <property type="entry name" value="ABC_transporter-like_ATP-bd"/>
</dbReference>
<evidence type="ECO:0000256" key="3">
    <source>
        <dbReference type="ARBA" id="ARBA00022741"/>
    </source>
</evidence>
<dbReference type="PROSITE" id="PS00211">
    <property type="entry name" value="ABC_TRANSPORTER_1"/>
    <property type="match status" value="1"/>
</dbReference>
<gene>
    <name evidence="6" type="ORF">HXA33_13415</name>
</gene>
<dbReference type="PANTHER" id="PTHR43335:SF4">
    <property type="entry name" value="ABC TRANSPORTER, ATP-BINDING PROTEIN"/>
    <property type="match status" value="1"/>
</dbReference>
<dbReference type="EMBL" id="JABXYM010000001">
    <property type="protein sequence ID" value="MCR6097544.1"/>
    <property type="molecule type" value="Genomic_DNA"/>
</dbReference>
<evidence type="ECO:0000313" key="7">
    <source>
        <dbReference type="Proteomes" id="UP001057753"/>
    </source>
</evidence>
<dbReference type="PROSITE" id="PS50893">
    <property type="entry name" value="ABC_TRANSPORTER_2"/>
    <property type="match status" value="1"/>
</dbReference>
<keyword evidence="7" id="KW-1185">Reference proteome</keyword>
<reference evidence="6" key="1">
    <citation type="submission" date="2020-06" db="EMBL/GenBank/DDBJ databases">
        <title>Insight into the genomes of haloalkaliphilic bacilli from Kenyan soda lakes.</title>
        <authorList>
            <person name="Mwirichia R."/>
            <person name="Villamizar G.C."/>
            <person name="Poehlein A."/>
            <person name="Mugweru J."/>
            <person name="Kipnyargis A."/>
            <person name="Kiplimo D."/>
            <person name="Orwa P."/>
            <person name="Daniel R."/>
        </authorList>
    </citation>
    <scope>NUCLEOTIDE SEQUENCE</scope>
    <source>
        <strain evidence="6">B1096_S55</strain>
    </source>
</reference>
<protein>
    <submittedName>
        <fullName evidence="6">ABC transporter ATP-binding protein</fullName>
    </submittedName>
</protein>
<evidence type="ECO:0000259" key="5">
    <source>
        <dbReference type="PROSITE" id="PS50893"/>
    </source>
</evidence>
<evidence type="ECO:0000256" key="1">
    <source>
        <dbReference type="ARBA" id="ARBA00005417"/>
    </source>
</evidence>
<dbReference type="GO" id="GO:0005524">
    <property type="term" value="F:ATP binding"/>
    <property type="evidence" value="ECO:0007669"/>
    <property type="project" value="UniProtKB-KW"/>
</dbReference>
<keyword evidence="4 6" id="KW-0067">ATP-binding</keyword>
<dbReference type="Pfam" id="PF00005">
    <property type="entry name" value="ABC_tran"/>
    <property type="match status" value="1"/>
</dbReference>
<comment type="similarity">
    <text evidence="1">Belongs to the ABC transporter superfamily.</text>
</comment>
<sequence>MSEIVLDISNLTKRVQKNKKIVDSASFQMKKGEILGLLGPNGAGKTTTIRMIVGLIKKTEGSVKINGRDLDEEGQACKSEVGAIVENPAFYDYMSGYKNLQQYGRMAKKEIPPERYEEVIELVKLKHAINDKVKKYSLGMKQRLGVAQALLHNPAVLILDEPTNGLDPKGIRELRDYLRQLANEGISTLVSSHLLSEMQLMCDRVVIMEQGKIINVTTIESLNESNETEDQVIALRLNASQVNKANDLLNAMETVTVMEKENGHILVVKTSYDHIPTLNKKLVEAAIDIYAIELRKASLEDKFLALTADGEAKLQKEAE</sequence>
<name>A0A9Q4B3A1_SALAG</name>